<feature type="transmembrane region" description="Helical" evidence="6">
    <location>
        <begin position="84"/>
        <end position="105"/>
    </location>
</feature>
<reference evidence="7 8" key="1">
    <citation type="submission" date="2019-12" db="EMBL/GenBank/DDBJ databases">
        <title>Neisseriaceae gen. nov. sp. Genome sequencing and assembly.</title>
        <authorList>
            <person name="Liu Z."/>
            <person name="Li A."/>
        </authorList>
    </citation>
    <scope>NUCLEOTIDE SEQUENCE [LARGE SCALE GENOMIC DNA]</scope>
    <source>
        <strain evidence="7 8">B2N2-7</strain>
    </source>
</reference>
<keyword evidence="3 6" id="KW-0812">Transmembrane</keyword>
<sequence length="116" mass="12837">MLEMVLWLIGYQLLGEFIAHTLGLPVPGAVIGMLLLFITLLLRRSVPRGLQQHVPVLLSNMSLLFIPAGVGLLAWWPLLQESGWRLLLALVLSTLVPLLLSALVLKTLLGRLRARE</sequence>
<gene>
    <name evidence="7" type="ORF">GQF02_12400</name>
</gene>
<dbReference type="PANTHER" id="PTHR33931:SF2">
    <property type="entry name" value="HOLIN-LIKE PROTEIN CIDA"/>
    <property type="match status" value="1"/>
</dbReference>
<keyword evidence="5 6" id="KW-0472">Membrane</keyword>
<organism evidence="7 8">
    <name type="scientific">Craterilacuibacter sinensis</name>
    <dbReference type="NCBI Taxonomy" id="2686017"/>
    <lineage>
        <taxon>Bacteria</taxon>
        <taxon>Pseudomonadati</taxon>
        <taxon>Pseudomonadota</taxon>
        <taxon>Betaproteobacteria</taxon>
        <taxon>Neisseriales</taxon>
        <taxon>Neisseriaceae</taxon>
        <taxon>Craterilacuibacter</taxon>
    </lineage>
</organism>
<proteinExistence type="predicted"/>
<evidence type="ECO:0000256" key="3">
    <source>
        <dbReference type="ARBA" id="ARBA00022692"/>
    </source>
</evidence>
<keyword evidence="2" id="KW-1003">Cell membrane</keyword>
<evidence type="ECO:0000256" key="1">
    <source>
        <dbReference type="ARBA" id="ARBA00004651"/>
    </source>
</evidence>
<dbReference type="Pfam" id="PF03788">
    <property type="entry name" value="LrgA"/>
    <property type="match status" value="1"/>
</dbReference>
<evidence type="ECO:0000256" key="2">
    <source>
        <dbReference type="ARBA" id="ARBA00022475"/>
    </source>
</evidence>
<evidence type="ECO:0000313" key="8">
    <source>
        <dbReference type="Proteomes" id="UP000467214"/>
    </source>
</evidence>
<name>A0A845BRB6_9NEIS</name>
<evidence type="ECO:0000256" key="5">
    <source>
        <dbReference type="ARBA" id="ARBA00023136"/>
    </source>
</evidence>
<keyword evidence="8" id="KW-1185">Reference proteome</keyword>
<comment type="caution">
    <text evidence="7">The sequence shown here is derived from an EMBL/GenBank/DDBJ whole genome shotgun (WGS) entry which is preliminary data.</text>
</comment>
<evidence type="ECO:0000313" key="7">
    <source>
        <dbReference type="EMBL" id="MXR37774.1"/>
    </source>
</evidence>
<accession>A0A845BRB6</accession>
<dbReference type="GO" id="GO:0005886">
    <property type="term" value="C:plasma membrane"/>
    <property type="evidence" value="ECO:0007669"/>
    <property type="project" value="UniProtKB-SubCell"/>
</dbReference>
<comment type="subcellular location">
    <subcellularLocation>
        <location evidence="1">Cell membrane</location>
        <topology evidence="1">Multi-pass membrane protein</topology>
    </subcellularLocation>
</comment>
<feature type="transmembrane region" description="Helical" evidence="6">
    <location>
        <begin position="20"/>
        <end position="42"/>
    </location>
</feature>
<feature type="transmembrane region" description="Helical" evidence="6">
    <location>
        <begin position="54"/>
        <end position="78"/>
    </location>
</feature>
<dbReference type="Proteomes" id="UP000467214">
    <property type="component" value="Unassembled WGS sequence"/>
</dbReference>
<evidence type="ECO:0000256" key="4">
    <source>
        <dbReference type="ARBA" id="ARBA00022989"/>
    </source>
</evidence>
<evidence type="ECO:0000256" key="6">
    <source>
        <dbReference type="SAM" id="Phobius"/>
    </source>
</evidence>
<protein>
    <submittedName>
        <fullName evidence="7">CidA/LrgA family protein</fullName>
    </submittedName>
</protein>
<dbReference type="AlphaFoldDB" id="A0A845BRB6"/>
<keyword evidence="4 6" id="KW-1133">Transmembrane helix</keyword>
<dbReference type="PANTHER" id="PTHR33931">
    <property type="entry name" value="HOLIN-LIKE PROTEIN CIDA-RELATED"/>
    <property type="match status" value="1"/>
</dbReference>
<dbReference type="InterPro" id="IPR005538">
    <property type="entry name" value="LrgA/CidA"/>
</dbReference>
<dbReference type="EMBL" id="WSSB01000011">
    <property type="protein sequence ID" value="MXR37774.1"/>
    <property type="molecule type" value="Genomic_DNA"/>
</dbReference>